<dbReference type="CDD" id="cd00038">
    <property type="entry name" value="CAP_ED"/>
    <property type="match status" value="1"/>
</dbReference>
<dbReference type="GO" id="GO:0003677">
    <property type="term" value="F:DNA binding"/>
    <property type="evidence" value="ECO:0007669"/>
    <property type="project" value="UniProtKB-KW"/>
</dbReference>
<feature type="domain" description="Cyclic nucleotide-binding" evidence="5">
    <location>
        <begin position="10"/>
        <end position="130"/>
    </location>
</feature>
<name>A0A098MDK8_9BACL</name>
<keyword evidence="4" id="KW-0804">Transcription</keyword>
<dbReference type="RefSeq" id="WP_036650797.1">
    <property type="nucleotide sequence ID" value="NZ_JQCR01000002.1"/>
</dbReference>
<dbReference type="SUPFAM" id="SSF46785">
    <property type="entry name" value="Winged helix' DNA-binding domain"/>
    <property type="match status" value="1"/>
</dbReference>
<dbReference type="OrthoDB" id="9812325at2"/>
<reference evidence="7 8" key="2">
    <citation type="submission" date="2014-10" db="EMBL/GenBank/DDBJ databases">
        <title>Comparative genomics of the Paenibacillus odorifer group.</title>
        <authorList>
            <person name="Tsai Y.-C."/>
            <person name="Martin N."/>
            <person name="Korlach J."/>
            <person name="Wiedmann M."/>
        </authorList>
    </citation>
    <scope>NUCLEOTIDE SEQUENCE [LARGE SCALE GENOMIC DNA]</scope>
    <source>
        <strain evidence="7 8">DSM 18334</strain>
    </source>
</reference>
<dbReference type="PANTHER" id="PTHR24567:SF74">
    <property type="entry name" value="HTH-TYPE TRANSCRIPTIONAL REGULATOR ARCR"/>
    <property type="match status" value="1"/>
</dbReference>
<accession>A0A098MDK8</accession>
<dbReference type="GO" id="GO:0003700">
    <property type="term" value="F:DNA-binding transcription factor activity"/>
    <property type="evidence" value="ECO:0007669"/>
    <property type="project" value="TreeGrafter"/>
</dbReference>
<dbReference type="InterPro" id="IPR050397">
    <property type="entry name" value="Env_Response_Regulators"/>
</dbReference>
<reference evidence="7 8" key="1">
    <citation type="submission" date="2014-08" db="EMBL/GenBank/DDBJ databases">
        <authorList>
            <person name="den Bakker H.C."/>
        </authorList>
    </citation>
    <scope>NUCLEOTIDE SEQUENCE [LARGE SCALE GENOMIC DNA]</scope>
    <source>
        <strain evidence="7 8">DSM 18334</strain>
    </source>
</reference>
<dbReference type="PROSITE" id="PS50042">
    <property type="entry name" value="CNMP_BINDING_3"/>
    <property type="match status" value="1"/>
</dbReference>
<protein>
    <submittedName>
        <fullName evidence="7">cAMP-binding protein</fullName>
    </submittedName>
</protein>
<keyword evidence="8" id="KW-1185">Reference proteome</keyword>
<keyword evidence="2" id="KW-0238">DNA-binding</keyword>
<keyword evidence="3" id="KW-0010">Activator</keyword>
<keyword evidence="1" id="KW-0805">Transcription regulation</keyword>
<dbReference type="PANTHER" id="PTHR24567">
    <property type="entry name" value="CRP FAMILY TRANSCRIPTIONAL REGULATORY PROTEIN"/>
    <property type="match status" value="1"/>
</dbReference>
<dbReference type="PROSITE" id="PS51063">
    <property type="entry name" value="HTH_CRP_2"/>
    <property type="match status" value="1"/>
</dbReference>
<dbReference type="SMART" id="SM00419">
    <property type="entry name" value="HTH_CRP"/>
    <property type="match status" value="1"/>
</dbReference>
<dbReference type="Gene3D" id="1.10.10.10">
    <property type="entry name" value="Winged helix-like DNA-binding domain superfamily/Winged helix DNA-binding domain"/>
    <property type="match status" value="1"/>
</dbReference>
<dbReference type="InterPro" id="IPR014710">
    <property type="entry name" value="RmlC-like_jellyroll"/>
</dbReference>
<dbReference type="Proteomes" id="UP000029734">
    <property type="component" value="Unassembled WGS sequence"/>
</dbReference>
<dbReference type="Pfam" id="PF13545">
    <property type="entry name" value="HTH_Crp_2"/>
    <property type="match status" value="1"/>
</dbReference>
<dbReference type="InterPro" id="IPR036388">
    <property type="entry name" value="WH-like_DNA-bd_sf"/>
</dbReference>
<dbReference type="EMBL" id="JQCR01000002">
    <property type="protein sequence ID" value="KGE19647.1"/>
    <property type="molecule type" value="Genomic_DNA"/>
</dbReference>
<evidence type="ECO:0000259" key="6">
    <source>
        <dbReference type="PROSITE" id="PS51063"/>
    </source>
</evidence>
<feature type="domain" description="HTH crp-type" evidence="6">
    <location>
        <begin position="144"/>
        <end position="217"/>
    </location>
</feature>
<dbReference type="SUPFAM" id="SSF51206">
    <property type="entry name" value="cAMP-binding domain-like"/>
    <property type="match status" value="1"/>
</dbReference>
<gene>
    <name evidence="7" type="ORF">PWYN_10060</name>
</gene>
<comment type="caution">
    <text evidence="7">The sequence shown here is derived from an EMBL/GenBank/DDBJ whole genome shotgun (WGS) entry which is preliminary data.</text>
</comment>
<dbReference type="SMART" id="SM00100">
    <property type="entry name" value="cNMP"/>
    <property type="match status" value="1"/>
</dbReference>
<organism evidence="7 8">
    <name type="scientific">Paenibacillus wynnii</name>
    <dbReference type="NCBI Taxonomy" id="268407"/>
    <lineage>
        <taxon>Bacteria</taxon>
        <taxon>Bacillati</taxon>
        <taxon>Bacillota</taxon>
        <taxon>Bacilli</taxon>
        <taxon>Bacillales</taxon>
        <taxon>Paenibacillaceae</taxon>
        <taxon>Paenibacillus</taxon>
    </lineage>
</organism>
<dbReference type="GO" id="GO:0005829">
    <property type="term" value="C:cytosol"/>
    <property type="evidence" value="ECO:0007669"/>
    <property type="project" value="TreeGrafter"/>
</dbReference>
<sequence>MITNISDITIFSDLPEDALLRIVPLLKERQFKKNHVLMFENDLSEEVYLIRSGMVKVYRISDDREIVLSIATAGDIFGEAEALSNDIHRISSVEALENVSAWQLGKQDFLHIVEQYPSVLRKAYTILIERIRVLNRLIRYLSFYDVRTKTANLIMDLYFNFGKQSDNGYKIDLKINQSLLANMLGVTRESISKTLNDFQTEGILNIQEKYFYILDKSKLESICNKSEEVQELRKWNNQ</sequence>
<evidence type="ECO:0000259" key="5">
    <source>
        <dbReference type="PROSITE" id="PS50042"/>
    </source>
</evidence>
<dbReference type="InterPro" id="IPR000595">
    <property type="entry name" value="cNMP-bd_dom"/>
</dbReference>
<evidence type="ECO:0000256" key="2">
    <source>
        <dbReference type="ARBA" id="ARBA00023125"/>
    </source>
</evidence>
<evidence type="ECO:0000256" key="3">
    <source>
        <dbReference type="ARBA" id="ARBA00023159"/>
    </source>
</evidence>
<dbReference type="Pfam" id="PF00027">
    <property type="entry name" value="cNMP_binding"/>
    <property type="match status" value="1"/>
</dbReference>
<evidence type="ECO:0000313" key="8">
    <source>
        <dbReference type="Proteomes" id="UP000029734"/>
    </source>
</evidence>
<dbReference type="eggNOG" id="COG0664">
    <property type="taxonomic scope" value="Bacteria"/>
</dbReference>
<dbReference type="InterPro" id="IPR018490">
    <property type="entry name" value="cNMP-bd_dom_sf"/>
</dbReference>
<dbReference type="AlphaFoldDB" id="A0A098MDK8"/>
<evidence type="ECO:0000256" key="1">
    <source>
        <dbReference type="ARBA" id="ARBA00023015"/>
    </source>
</evidence>
<dbReference type="STRING" id="268407.PWYN_10060"/>
<evidence type="ECO:0000313" key="7">
    <source>
        <dbReference type="EMBL" id="KGE19647.1"/>
    </source>
</evidence>
<evidence type="ECO:0000256" key="4">
    <source>
        <dbReference type="ARBA" id="ARBA00023163"/>
    </source>
</evidence>
<dbReference type="InterPro" id="IPR036390">
    <property type="entry name" value="WH_DNA-bd_sf"/>
</dbReference>
<dbReference type="Gene3D" id="2.60.120.10">
    <property type="entry name" value="Jelly Rolls"/>
    <property type="match status" value="1"/>
</dbReference>
<proteinExistence type="predicted"/>
<dbReference type="InterPro" id="IPR012318">
    <property type="entry name" value="HTH_CRP"/>
</dbReference>